<evidence type="ECO:0000313" key="3">
    <source>
        <dbReference type="EMBL" id="KAL1633112.1"/>
    </source>
</evidence>
<dbReference type="Proteomes" id="UP001521184">
    <property type="component" value="Unassembled WGS sequence"/>
</dbReference>
<dbReference type="InterPro" id="IPR013094">
    <property type="entry name" value="AB_hydrolase_3"/>
</dbReference>
<keyword evidence="1" id="KW-0378">Hydrolase</keyword>
<sequence>MYDTYDEVAKLGIRDPEFTKYIKEHGYENMTSFTELPGLDASSGAINSSAAQHGYIIDVPMRDGHLNPLRVHKPPASPAANGQEKKSPLVVLIYGGGFQVGDNTQMSPFARILNELHGATVVNLSYRLVPSGHRWPTQPNDVWDNLQWLAANAEAQLGADPGAGFIVGGASAGANLAAVAAQRWIGEKREPALTGLHIAIPVLFVESNVPAAYRELWFSREQNRDAFILNAAAVEALTDRYGPDTASPDWCPLNAENALVGYPRTYVSACGEDPLRDDGLVYWRLLRDRGAETRIDVAPGVPHAHATFDGLVSGQKSNFAAVSGFGWLLRDEKTPEEIIKGMSVLA</sequence>
<dbReference type="InterPro" id="IPR050300">
    <property type="entry name" value="GDXG_lipolytic_enzyme"/>
</dbReference>
<evidence type="ECO:0000256" key="1">
    <source>
        <dbReference type="ARBA" id="ARBA00022801"/>
    </source>
</evidence>
<name>A0ABR3T1D2_9PEZI</name>
<keyword evidence="4" id="KW-1185">Reference proteome</keyword>
<proteinExistence type="predicted"/>
<dbReference type="SUPFAM" id="SSF53474">
    <property type="entry name" value="alpha/beta-Hydrolases"/>
    <property type="match status" value="1"/>
</dbReference>
<protein>
    <recommendedName>
        <fullName evidence="2">Alpha/beta hydrolase fold-3 domain-containing protein</fullName>
    </recommendedName>
</protein>
<evidence type="ECO:0000259" key="2">
    <source>
        <dbReference type="Pfam" id="PF07859"/>
    </source>
</evidence>
<dbReference type="PANTHER" id="PTHR48081:SF8">
    <property type="entry name" value="ALPHA_BETA HYDROLASE FOLD-3 DOMAIN-CONTAINING PROTEIN-RELATED"/>
    <property type="match status" value="1"/>
</dbReference>
<accession>A0ABR3T1D2</accession>
<dbReference type="Pfam" id="PF07859">
    <property type="entry name" value="Abhydrolase_3"/>
    <property type="match status" value="1"/>
</dbReference>
<dbReference type="EMBL" id="JAKEKT020000167">
    <property type="protein sequence ID" value="KAL1633112.1"/>
    <property type="molecule type" value="Genomic_DNA"/>
</dbReference>
<dbReference type="Gene3D" id="3.40.50.1820">
    <property type="entry name" value="alpha/beta hydrolase"/>
    <property type="match status" value="1"/>
</dbReference>
<dbReference type="PANTHER" id="PTHR48081">
    <property type="entry name" value="AB HYDROLASE SUPERFAMILY PROTEIN C4A8.06C"/>
    <property type="match status" value="1"/>
</dbReference>
<organism evidence="3 4">
    <name type="scientific">Diplodia intermedia</name>
    <dbReference type="NCBI Taxonomy" id="856260"/>
    <lineage>
        <taxon>Eukaryota</taxon>
        <taxon>Fungi</taxon>
        <taxon>Dikarya</taxon>
        <taxon>Ascomycota</taxon>
        <taxon>Pezizomycotina</taxon>
        <taxon>Dothideomycetes</taxon>
        <taxon>Dothideomycetes incertae sedis</taxon>
        <taxon>Botryosphaeriales</taxon>
        <taxon>Botryosphaeriaceae</taxon>
        <taxon>Diplodia</taxon>
    </lineage>
</organism>
<evidence type="ECO:0000313" key="4">
    <source>
        <dbReference type="Proteomes" id="UP001521184"/>
    </source>
</evidence>
<reference evidence="3 4" key="1">
    <citation type="journal article" date="2023" name="Plant Dis.">
        <title>First Report of Diplodia intermedia Causing Canker and Dieback Diseases on Apple Trees in Canada.</title>
        <authorList>
            <person name="Ellouze W."/>
            <person name="Ilyukhin E."/>
            <person name="Sulman M."/>
            <person name="Ali S."/>
        </authorList>
    </citation>
    <scope>NUCLEOTIDE SEQUENCE [LARGE SCALE GENOMIC DNA]</scope>
    <source>
        <strain evidence="3 4">M45-28</strain>
    </source>
</reference>
<feature type="domain" description="Alpha/beta hydrolase fold-3" evidence="2">
    <location>
        <begin position="90"/>
        <end position="305"/>
    </location>
</feature>
<comment type="caution">
    <text evidence="3">The sequence shown here is derived from an EMBL/GenBank/DDBJ whole genome shotgun (WGS) entry which is preliminary data.</text>
</comment>
<gene>
    <name evidence="3" type="ORF">SLS58_011221</name>
</gene>
<dbReference type="InterPro" id="IPR029058">
    <property type="entry name" value="AB_hydrolase_fold"/>
</dbReference>